<organism evidence="7 8">
    <name type="scientific">Stephania japonica</name>
    <dbReference type="NCBI Taxonomy" id="461633"/>
    <lineage>
        <taxon>Eukaryota</taxon>
        <taxon>Viridiplantae</taxon>
        <taxon>Streptophyta</taxon>
        <taxon>Embryophyta</taxon>
        <taxon>Tracheophyta</taxon>
        <taxon>Spermatophyta</taxon>
        <taxon>Magnoliopsida</taxon>
        <taxon>Ranunculales</taxon>
        <taxon>Menispermaceae</taxon>
        <taxon>Menispermoideae</taxon>
        <taxon>Cissampelideae</taxon>
        <taxon>Stephania</taxon>
    </lineage>
</organism>
<dbReference type="AlphaFoldDB" id="A0AAP0HVA2"/>
<proteinExistence type="predicted"/>
<dbReference type="PANTHER" id="PTHR31945">
    <property type="entry name" value="TRANSCRIPTION FACTOR SCREAM2-RELATED"/>
    <property type="match status" value="1"/>
</dbReference>
<sequence>MTPNDLIDNNIESPWEEQAVGSHNNSEDFHQEPQMIEDNQQELFINFFSSTSNIETVLQHRPDHRDQLNNSSSSSFIVEPSYVRPDSPLFLDLFDFHQDDDHPHQPMLESSESYNPSVILTLQNSFDNTDHNECDNDMFLSPEDCDKFFNIDHVHQQEQIVLKDQILMPNTNSSIVANHNSDKRRGGTGAGDHQDYDGDNYEEETGGAPLDDHLNKIGALNCKNLVSERNRRKRLSQQLLALRALVPNITKMDKRSVLVDALNYLRSIQEETERLVKELKEQQFKQPRLNINQVDPHPRLQIEFSRFPSVLLYASSKSRAQITEIETEKIEDRRFVVKITCKGSVGVGGDVLRVMESLGFEITYAAMQQLKPHETNTTTFIRVRKPGKMTEEKLKQSITNMALRTGLALQCP</sequence>
<keyword evidence="4" id="KW-0539">Nucleus</keyword>
<keyword evidence="2" id="KW-0805">Transcription regulation</keyword>
<dbReference type="Pfam" id="PF00010">
    <property type="entry name" value="HLH"/>
    <property type="match status" value="1"/>
</dbReference>
<evidence type="ECO:0000256" key="5">
    <source>
        <dbReference type="SAM" id="MobiDB-lite"/>
    </source>
</evidence>
<dbReference type="InterPro" id="IPR036638">
    <property type="entry name" value="HLH_DNA-bd_sf"/>
</dbReference>
<dbReference type="InterPro" id="IPR051358">
    <property type="entry name" value="TF_AMS/ICE1/BHLH6-like"/>
</dbReference>
<name>A0AAP0HVA2_9MAGN</name>
<keyword evidence="3" id="KW-0804">Transcription</keyword>
<dbReference type="InterPro" id="IPR011598">
    <property type="entry name" value="bHLH_dom"/>
</dbReference>
<dbReference type="GO" id="GO:0043565">
    <property type="term" value="F:sequence-specific DNA binding"/>
    <property type="evidence" value="ECO:0007669"/>
    <property type="project" value="TreeGrafter"/>
</dbReference>
<keyword evidence="8" id="KW-1185">Reference proteome</keyword>
<protein>
    <recommendedName>
        <fullName evidence="6">BHLH domain-containing protein</fullName>
    </recommendedName>
</protein>
<dbReference type="PROSITE" id="PS50888">
    <property type="entry name" value="BHLH"/>
    <property type="match status" value="1"/>
</dbReference>
<dbReference type="EMBL" id="JBBNAE010000008">
    <property type="protein sequence ID" value="KAK9102778.1"/>
    <property type="molecule type" value="Genomic_DNA"/>
</dbReference>
<feature type="domain" description="BHLH" evidence="6">
    <location>
        <begin position="219"/>
        <end position="268"/>
    </location>
</feature>
<dbReference type="SUPFAM" id="SSF47459">
    <property type="entry name" value="HLH, helix-loop-helix DNA-binding domain"/>
    <property type="match status" value="1"/>
</dbReference>
<evidence type="ECO:0000256" key="1">
    <source>
        <dbReference type="ARBA" id="ARBA00004123"/>
    </source>
</evidence>
<dbReference type="GO" id="GO:0046983">
    <property type="term" value="F:protein dimerization activity"/>
    <property type="evidence" value="ECO:0007669"/>
    <property type="project" value="InterPro"/>
</dbReference>
<feature type="region of interest" description="Disordered" evidence="5">
    <location>
        <begin position="173"/>
        <end position="212"/>
    </location>
</feature>
<dbReference type="SMART" id="SM00353">
    <property type="entry name" value="HLH"/>
    <property type="match status" value="1"/>
</dbReference>
<dbReference type="GO" id="GO:0003700">
    <property type="term" value="F:DNA-binding transcription factor activity"/>
    <property type="evidence" value="ECO:0007669"/>
    <property type="project" value="TreeGrafter"/>
</dbReference>
<evidence type="ECO:0000259" key="6">
    <source>
        <dbReference type="PROSITE" id="PS50888"/>
    </source>
</evidence>
<dbReference type="GO" id="GO:0005634">
    <property type="term" value="C:nucleus"/>
    <property type="evidence" value="ECO:0007669"/>
    <property type="project" value="UniProtKB-SubCell"/>
</dbReference>
<gene>
    <name evidence="7" type="ORF">Sjap_020032</name>
</gene>
<dbReference type="Proteomes" id="UP001417504">
    <property type="component" value="Unassembled WGS sequence"/>
</dbReference>
<comment type="subcellular location">
    <subcellularLocation>
        <location evidence="1">Nucleus</location>
    </subcellularLocation>
</comment>
<dbReference type="PANTHER" id="PTHR31945:SF26">
    <property type="entry name" value="TRANSCRIPTION FACTOR BHLH35"/>
    <property type="match status" value="1"/>
</dbReference>
<evidence type="ECO:0000313" key="8">
    <source>
        <dbReference type="Proteomes" id="UP001417504"/>
    </source>
</evidence>
<evidence type="ECO:0000256" key="3">
    <source>
        <dbReference type="ARBA" id="ARBA00023163"/>
    </source>
</evidence>
<accession>A0AAP0HVA2</accession>
<comment type="caution">
    <text evidence="7">The sequence shown here is derived from an EMBL/GenBank/DDBJ whole genome shotgun (WGS) entry which is preliminary data.</text>
</comment>
<evidence type="ECO:0000256" key="2">
    <source>
        <dbReference type="ARBA" id="ARBA00023015"/>
    </source>
</evidence>
<evidence type="ECO:0000256" key="4">
    <source>
        <dbReference type="ARBA" id="ARBA00023242"/>
    </source>
</evidence>
<evidence type="ECO:0000313" key="7">
    <source>
        <dbReference type="EMBL" id="KAK9102778.1"/>
    </source>
</evidence>
<dbReference type="Gene3D" id="4.10.280.10">
    <property type="entry name" value="Helix-loop-helix DNA-binding domain"/>
    <property type="match status" value="1"/>
</dbReference>
<reference evidence="7 8" key="1">
    <citation type="submission" date="2024-01" db="EMBL/GenBank/DDBJ databases">
        <title>Genome assemblies of Stephania.</title>
        <authorList>
            <person name="Yang L."/>
        </authorList>
    </citation>
    <scope>NUCLEOTIDE SEQUENCE [LARGE SCALE GENOMIC DNA]</scope>
    <source>
        <strain evidence="7">QJT</strain>
        <tissue evidence="7">Leaf</tissue>
    </source>
</reference>